<dbReference type="GO" id="GO:0005634">
    <property type="term" value="C:nucleus"/>
    <property type="evidence" value="ECO:0007669"/>
    <property type="project" value="TreeGrafter"/>
</dbReference>
<dbReference type="GO" id="GO:0006513">
    <property type="term" value="P:protein monoubiquitination"/>
    <property type="evidence" value="ECO:0007669"/>
    <property type="project" value="InterPro"/>
</dbReference>
<feature type="compositionally biased region" description="Polar residues" evidence="2">
    <location>
        <begin position="367"/>
        <end position="401"/>
    </location>
</feature>
<feature type="compositionally biased region" description="Low complexity" evidence="2">
    <location>
        <begin position="291"/>
        <end position="305"/>
    </location>
</feature>
<dbReference type="Gene3D" id="3.30.40.10">
    <property type="entry name" value="Zinc/RING finger domain, C3HC4 (zinc finger)"/>
    <property type="match status" value="1"/>
</dbReference>
<keyword evidence="5" id="KW-1185">Reference proteome</keyword>
<name>A0AAD9LLB3_9STRA</name>
<evidence type="ECO:0000259" key="3">
    <source>
        <dbReference type="Pfam" id="PF13923"/>
    </source>
</evidence>
<dbReference type="SUPFAM" id="SSF57850">
    <property type="entry name" value="RING/U-box"/>
    <property type="match status" value="1"/>
</dbReference>
<dbReference type="GO" id="GO:0061630">
    <property type="term" value="F:ubiquitin protein ligase activity"/>
    <property type="evidence" value="ECO:0007669"/>
    <property type="project" value="InterPro"/>
</dbReference>
<dbReference type="InterPro" id="IPR013083">
    <property type="entry name" value="Znf_RING/FYVE/PHD"/>
</dbReference>
<organism evidence="4 5">
    <name type="scientific">Phytophthora citrophthora</name>
    <dbReference type="NCBI Taxonomy" id="4793"/>
    <lineage>
        <taxon>Eukaryota</taxon>
        <taxon>Sar</taxon>
        <taxon>Stramenopiles</taxon>
        <taxon>Oomycota</taxon>
        <taxon>Peronosporomycetes</taxon>
        <taxon>Peronosporales</taxon>
        <taxon>Peronosporaceae</taxon>
        <taxon>Phytophthora</taxon>
    </lineage>
</organism>
<evidence type="ECO:0000256" key="2">
    <source>
        <dbReference type="SAM" id="MobiDB-lite"/>
    </source>
</evidence>
<keyword evidence="1" id="KW-0175">Coiled coil</keyword>
<dbReference type="InterPro" id="IPR039577">
    <property type="entry name" value="Rad18"/>
</dbReference>
<accession>A0AAD9LLB3</accession>
<feature type="domain" description="RING-type" evidence="3">
    <location>
        <begin position="208"/>
        <end position="246"/>
    </location>
</feature>
<evidence type="ECO:0000256" key="1">
    <source>
        <dbReference type="SAM" id="Coils"/>
    </source>
</evidence>
<feature type="compositionally biased region" description="Polar residues" evidence="2">
    <location>
        <begin position="278"/>
        <end position="290"/>
    </location>
</feature>
<dbReference type="PANTHER" id="PTHR14134:SF2">
    <property type="entry name" value="E3 UBIQUITIN-PROTEIN LIGASE RAD18"/>
    <property type="match status" value="1"/>
</dbReference>
<protein>
    <recommendedName>
        <fullName evidence="3">RING-type domain-containing protein</fullName>
    </recommendedName>
</protein>
<evidence type="ECO:0000313" key="4">
    <source>
        <dbReference type="EMBL" id="KAK1940685.1"/>
    </source>
</evidence>
<dbReference type="CDD" id="cd16620">
    <property type="entry name" value="vRING-HC-C4C4_RBBP6"/>
    <property type="match status" value="1"/>
</dbReference>
<evidence type="ECO:0000313" key="5">
    <source>
        <dbReference type="Proteomes" id="UP001259832"/>
    </source>
</evidence>
<dbReference type="GO" id="GO:0006301">
    <property type="term" value="P:DNA damage tolerance"/>
    <property type="evidence" value="ECO:0007669"/>
    <property type="project" value="InterPro"/>
</dbReference>
<feature type="region of interest" description="Disordered" evidence="2">
    <location>
        <begin position="276"/>
        <end position="401"/>
    </location>
</feature>
<dbReference type="GO" id="GO:0003697">
    <property type="term" value="F:single-stranded DNA binding"/>
    <property type="evidence" value="ECO:0007669"/>
    <property type="project" value="InterPro"/>
</dbReference>
<dbReference type="PANTHER" id="PTHR14134">
    <property type="entry name" value="E3 UBIQUITIN-PROTEIN LIGASE RAD18"/>
    <property type="match status" value="1"/>
</dbReference>
<dbReference type="Proteomes" id="UP001259832">
    <property type="component" value="Unassembled WGS sequence"/>
</dbReference>
<dbReference type="Pfam" id="PF13923">
    <property type="entry name" value="zf-C3HC4_2"/>
    <property type="match status" value="1"/>
</dbReference>
<dbReference type="InterPro" id="IPR001841">
    <property type="entry name" value="Znf_RING"/>
</dbReference>
<reference evidence="4" key="1">
    <citation type="submission" date="2023-08" db="EMBL/GenBank/DDBJ databases">
        <title>Reference Genome Resource for the Citrus Pathogen Phytophthora citrophthora.</title>
        <authorList>
            <person name="Moller H."/>
            <person name="Coetzee B."/>
            <person name="Rose L.J."/>
            <person name="Van Niekerk J.M."/>
        </authorList>
    </citation>
    <scope>NUCLEOTIDE SEQUENCE</scope>
    <source>
        <strain evidence="4">STE-U-9442</strain>
    </source>
</reference>
<dbReference type="GO" id="GO:0097505">
    <property type="term" value="C:Rad6-Rad18 complex"/>
    <property type="evidence" value="ECO:0007669"/>
    <property type="project" value="TreeGrafter"/>
</dbReference>
<gene>
    <name evidence="4" type="ORF">P3T76_008136</name>
</gene>
<comment type="caution">
    <text evidence="4">The sequence shown here is derived from an EMBL/GenBank/DDBJ whole genome shotgun (WGS) entry which is preliminary data.</text>
</comment>
<feature type="coiled-coil region" evidence="1">
    <location>
        <begin position="72"/>
        <end position="110"/>
    </location>
</feature>
<sequence>MQTQGKTQVVAIAEEARSILYELGSILNQRYRDRGPSHQTQQSLRRKNAVISRLDQFITDQQRVSEVERPNGEDQKATIEILEKQLEDQKAAFEQERESLQQQATQASVAQVKLRSSLDVMLPQLRELLEVYDREERGFVDHDQSTTTRTVTITGDASNQDAVRRLTTLQTSFDQERAQLLKKATDAANTQQAISRKNLTEREAVLTCPISLDLFENPVVTTCCGKTFSSEALSQALRQSPQCPVCRAYGVSTHANRDIANLVEIHRTERSMLGLPENSATAVRSNNSVNTGTTFTTTTPEATRTSALGDRSTAASNRESTGYAARENNNRNQRSQRVQDRNAVPHRQTPSTSARRQGGRGYDSRRQSTGAASSGYSNNTSTQAWQPSSTAANSTYGSSSYLPPSNYYGYGLGYDVRPYGGTGYSTSDSDY</sequence>
<dbReference type="EMBL" id="JASMQC010000014">
    <property type="protein sequence ID" value="KAK1940685.1"/>
    <property type="molecule type" value="Genomic_DNA"/>
</dbReference>
<feature type="compositionally biased region" description="Low complexity" evidence="2">
    <location>
        <begin position="326"/>
        <end position="336"/>
    </location>
</feature>
<dbReference type="AlphaFoldDB" id="A0AAD9LLB3"/>
<proteinExistence type="predicted"/>